<organism evidence="2 3">
    <name type="scientific">Phycomyces blakesleeanus</name>
    <dbReference type="NCBI Taxonomy" id="4837"/>
    <lineage>
        <taxon>Eukaryota</taxon>
        <taxon>Fungi</taxon>
        <taxon>Fungi incertae sedis</taxon>
        <taxon>Mucoromycota</taxon>
        <taxon>Mucoromycotina</taxon>
        <taxon>Mucoromycetes</taxon>
        <taxon>Mucorales</taxon>
        <taxon>Phycomycetaceae</taxon>
        <taxon>Phycomyces</taxon>
    </lineage>
</organism>
<evidence type="ECO:0000313" key="3">
    <source>
        <dbReference type="Proteomes" id="UP001448207"/>
    </source>
</evidence>
<feature type="coiled-coil region" evidence="1">
    <location>
        <begin position="104"/>
        <end position="167"/>
    </location>
</feature>
<keyword evidence="1" id="KW-0175">Coiled coil</keyword>
<reference evidence="2 3" key="1">
    <citation type="submission" date="2024-04" db="EMBL/GenBank/DDBJ databases">
        <title>Symmetric and asymmetric DNA N6-adenine methylation regulates different biological responses in Mucorales.</title>
        <authorList>
            <consortium name="Lawrence Berkeley National Laboratory"/>
            <person name="Lax C."/>
            <person name="Mondo S.J."/>
            <person name="Osorio-Concepcion M."/>
            <person name="Muszewska A."/>
            <person name="Corrochano-Luque M."/>
            <person name="Gutierrez G."/>
            <person name="Riley R."/>
            <person name="Lipzen A."/>
            <person name="Guo J."/>
            <person name="Hundley H."/>
            <person name="Amirebrahimi M."/>
            <person name="Ng V."/>
            <person name="Lorenzo-Gutierrez D."/>
            <person name="Binder U."/>
            <person name="Yang J."/>
            <person name="Song Y."/>
            <person name="Canovas D."/>
            <person name="Navarro E."/>
            <person name="Freitag M."/>
            <person name="Gabaldon T."/>
            <person name="Grigoriev I.V."/>
            <person name="Corrochano L.M."/>
            <person name="Nicolas F.E."/>
            <person name="Garre V."/>
        </authorList>
    </citation>
    <scope>NUCLEOTIDE SEQUENCE [LARGE SCALE GENOMIC DNA]</scope>
    <source>
        <strain evidence="2 3">L51</strain>
    </source>
</reference>
<dbReference type="PANTHER" id="PTHR37329:SF1">
    <property type="entry name" value="KINETOCHORE PROTEIN SOS7"/>
    <property type="match status" value="1"/>
</dbReference>
<proteinExistence type="predicted"/>
<sequence length="320" mass="37160">MQASNTPQGLNDLIKELKTYREADQHIIRIQKEYYSKFGLLEGIPADKDSADLPLHPKAQINELNYEKVLCSQLAHDLVEEKAKETFFDITFREPPIDISSDEISSMERKSNSTEKRLEFLESETNKIDWDIKTTLESIEKSRNYLLEKTENIIQELDKLHAQEQEIARIDDLVANESRYTLEEAKEILDNQATYFYDINMIMDSRREALTELGWRVEDEEKEISDIEAQLHVAQREADDAVEHNRLKDTTIEQRLAWFNEMTDALNMMVGIESINIESNTMICVKFNGITRESLQIKINPLSRQVMDAKVEGHITFGIL</sequence>
<protein>
    <submittedName>
        <fullName evidence="2">Uncharacterized protein</fullName>
    </submittedName>
</protein>
<dbReference type="Proteomes" id="UP001448207">
    <property type="component" value="Unassembled WGS sequence"/>
</dbReference>
<accession>A0ABR3B689</accession>
<dbReference type="PANTHER" id="PTHR37329">
    <property type="entry name" value="KINETOCHORE PROTEIN SOS7"/>
    <property type="match status" value="1"/>
</dbReference>
<feature type="coiled-coil region" evidence="1">
    <location>
        <begin position="210"/>
        <end position="244"/>
    </location>
</feature>
<comment type="caution">
    <text evidence="2">The sequence shown here is derived from an EMBL/GenBank/DDBJ whole genome shotgun (WGS) entry which is preliminary data.</text>
</comment>
<dbReference type="InterPro" id="IPR037475">
    <property type="entry name" value="Sos7"/>
</dbReference>
<name>A0ABR3B689_PHYBL</name>
<keyword evidence="3" id="KW-1185">Reference proteome</keyword>
<dbReference type="EMBL" id="JBCLYO010000004">
    <property type="protein sequence ID" value="KAL0090051.1"/>
    <property type="molecule type" value="Genomic_DNA"/>
</dbReference>
<evidence type="ECO:0000256" key="1">
    <source>
        <dbReference type="SAM" id="Coils"/>
    </source>
</evidence>
<gene>
    <name evidence="2" type="ORF">J3Q64DRAFT_1395537</name>
</gene>
<evidence type="ECO:0000313" key="2">
    <source>
        <dbReference type="EMBL" id="KAL0090051.1"/>
    </source>
</evidence>